<feature type="coiled-coil region" evidence="1">
    <location>
        <begin position="598"/>
        <end position="647"/>
    </location>
</feature>
<feature type="region of interest" description="Disordered" evidence="2">
    <location>
        <begin position="206"/>
        <end position="241"/>
    </location>
</feature>
<evidence type="ECO:0000256" key="2">
    <source>
        <dbReference type="SAM" id="MobiDB-lite"/>
    </source>
</evidence>
<sequence length="652" mass="75340">MNGSSSKYILQDNTRKYQMIFENAANHSQLVNPFDVSKLQLNQDKQDLTAKQISNQIGGKMQNQKSITKEKIKSPRNISTNMFKVQNDIIPSQEQRRDSCQYDSYKRNVSQIKRSNSRSKSSRVASNTKISQRFNSSKSKDSTKNFHSQLKHEVANKIQELLQDTLDIKDAGELLKRQNEVKSLKDEIKQLLAQLLLNKSQLFGKQDQNSLSTRPSSRSITRNSNISQISSKQNSTQQAEEKTIKFLQGQLEVLEKAFKLESQPTYINTQPSKRLTLLNKISSCDVLSQKNSTCKVNSYKTSTKNQNKKQPLLNVSQTEPDLFSPVNATPLQLNQQKTEQSNDKSQFSTIDSRGVQTTLAKYKSANRLPTGRNSRQQKQMGIEENYSQLIESKYTDSIKDYTQNYDQDLKPSILEKQEQVSNKKDLDKLTQDRKVIKFLQGSKAEMHSLLRRVSSVQSQRSNQNIITNQSVSRRSSNSQLSQIKITKITNQNQRNSSVSTLKPDKSENNLQIRQTKLNKDIEINKKLEQNNQKLDKKLQQLEQKVQRLQEKNKKKTQEAEMTNFLRSKTKEMQVMFKDIQKDSDLHLKGLISEFIGGIDQNQENLQQFQRMISQKYEQMIQIKIENNQQLQMRNQGLTQKHEAIKNMINQLM</sequence>
<gene>
    <name evidence="3" type="primary">Contig17893.g19025</name>
    <name evidence="3" type="ORF">STYLEM_20869</name>
</gene>
<feature type="compositionally biased region" description="Basic and acidic residues" evidence="2">
    <location>
        <begin position="138"/>
        <end position="147"/>
    </location>
</feature>
<proteinExistence type="predicted"/>
<dbReference type="Proteomes" id="UP000039865">
    <property type="component" value="Unassembled WGS sequence"/>
</dbReference>
<dbReference type="AlphaFoldDB" id="A0A078BAW6"/>
<keyword evidence="4" id="KW-1185">Reference proteome</keyword>
<feature type="coiled-coil region" evidence="1">
    <location>
        <begin position="517"/>
        <end position="558"/>
    </location>
</feature>
<evidence type="ECO:0000313" key="3">
    <source>
        <dbReference type="EMBL" id="CDW91710.1"/>
    </source>
</evidence>
<accession>A0A078BAW6</accession>
<dbReference type="EMBL" id="CCKQ01019687">
    <property type="protein sequence ID" value="CDW91710.1"/>
    <property type="molecule type" value="Genomic_DNA"/>
</dbReference>
<evidence type="ECO:0000256" key="1">
    <source>
        <dbReference type="SAM" id="Coils"/>
    </source>
</evidence>
<reference evidence="3 4" key="1">
    <citation type="submission" date="2014-06" db="EMBL/GenBank/DDBJ databases">
        <authorList>
            <person name="Swart Estienne"/>
        </authorList>
    </citation>
    <scope>NUCLEOTIDE SEQUENCE [LARGE SCALE GENOMIC DNA]</scope>
    <source>
        <strain evidence="3 4">130c</strain>
    </source>
</reference>
<evidence type="ECO:0000313" key="4">
    <source>
        <dbReference type="Proteomes" id="UP000039865"/>
    </source>
</evidence>
<feature type="compositionally biased region" description="Polar residues" evidence="2">
    <location>
        <begin position="124"/>
        <end position="137"/>
    </location>
</feature>
<dbReference type="InParanoid" id="A0A078BAW6"/>
<protein>
    <submittedName>
        <fullName evidence="3">Uncharacterized protein</fullName>
    </submittedName>
</protein>
<feature type="region of interest" description="Disordered" evidence="2">
    <location>
        <begin position="109"/>
        <end position="147"/>
    </location>
</feature>
<organism evidence="3 4">
    <name type="scientific">Stylonychia lemnae</name>
    <name type="common">Ciliate</name>
    <dbReference type="NCBI Taxonomy" id="5949"/>
    <lineage>
        <taxon>Eukaryota</taxon>
        <taxon>Sar</taxon>
        <taxon>Alveolata</taxon>
        <taxon>Ciliophora</taxon>
        <taxon>Intramacronucleata</taxon>
        <taxon>Spirotrichea</taxon>
        <taxon>Stichotrichia</taxon>
        <taxon>Sporadotrichida</taxon>
        <taxon>Oxytrichidae</taxon>
        <taxon>Stylonychinae</taxon>
        <taxon>Stylonychia</taxon>
    </lineage>
</organism>
<keyword evidence="1" id="KW-0175">Coiled coil</keyword>
<feature type="coiled-coil region" evidence="1">
    <location>
        <begin position="174"/>
        <end position="201"/>
    </location>
</feature>
<feature type="compositionally biased region" description="Low complexity" evidence="2">
    <location>
        <begin position="206"/>
        <end position="238"/>
    </location>
</feature>
<name>A0A078BAW6_STYLE</name>
<feature type="region of interest" description="Disordered" evidence="2">
    <location>
        <begin position="454"/>
        <end position="479"/>
    </location>
</feature>